<evidence type="ECO:0000313" key="7">
    <source>
        <dbReference type="Proteomes" id="UP000229364"/>
    </source>
</evidence>
<evidence type="ECO:0000256" key="1">
    <source>
        <dbReference type="ARBA" id="ARBA00022691"/>
    </source>
</evidence>
<dbReference type="SUPFAM" id="SSF102114">
    <property type="entry name" value="Radical SAM enzymes"/>
    <property type="match status" value="1"/>
</dbReference>
<dbReference type="PANTHER" id="PTHR11228">
    <property type="entry name" value="RADICAL SAM DOMAIN PROTEIN"/>
    <property type="match status" value="1"/>
</dbReference>
<name>A0A2M7VI28_9BACT</name>
<evidence type="ECO:0000256" key="3">
    <source>
        <dbReference type="ARBA" id="ARBA00023004"/>
    </source>
</evidence>
<dbReference type="GO" id="GO:0003824">
    <property type="term" value="F:catalytic activity"/>
    <property type="evidence" value="ECO:0007669"/>
    <property type="project" value="InterPro"/>
</dbReference>
<proteinExistence type="predicted"/>
<dbReference type="Proteomes" id="UP000229364">
    <property type="component" value="Unassembled WGS sequence"/>
</dbReference>
<comment type="caution">
    <text evidence="6">The sequence shown here is derived from an EMBL/GenBank/DDBJ whole genome shotgun (WGS) entry which is preliminary data.</text>
</comment>
<feature type="domain" description="Radical SAM core" evidence="5">
    <location>
        <begin position="26"/>
        <end position="132"/>
    </location>
</feature>
<reference evidence="7" key="1">
    <citation type="submission" date="2017-09" db="EMBL/GenBank/DDBJ databases">
        <title>Depth-based differentiation of microbial function through sediment-hosted aquifers and enrichment of novel symbionts in the deep terrestrial subsurface.</title>
        <authorList>
            <person name="Probst A.J."/>
            <person name="Ladd B."/>
            <person name="Jarett J.K."/>
            <person name="Geller-Mcgrath D.E."/>
            <person name="Sieber C.M.K."/>
            <person name="Emerson J.B."/>
            <person name="Anantharaman K."/>
            <person name="Thomas B.C."/>
            <person name="Malmstrom R."/>
            <person name="Stieglmeier M."/>
            <person name="Klingl A."/>
            <person name="Woyke T."/>
            <person name="Ryan C.M."/>
            <person name="Banfield J.F."/>
        </authorList>
    </citation>
    <scope>NUCLEOTIDE SEQUENCE [LARGE SCALE GENOMIC DNA]</scope>
</reference>
<accession>A0A2M7VI28</accession>
<dbReference type="InterPro" id="IPR050377">
    <property type="entry name" value="Radical_SAM_PqqE_MftC-like"/>
</dbReference>
<evidence type="ECO:0000313" key="6">
    <source>
        <dbReference type="EMBL" id="PJA01494.1"/>
    </source>
</evidence>
<keyword evidence="4" id="KW-0411">Iron-sulfur</keyword>
<dbReference type="GO" id="GO:0051536">
    <property type="term" value="F:iron-sulfur cluster binding"/>
    <property type="evidence" value="ECO:0007669"/>
    <property type="project" value="UniProtKB-KW"/>
</dbReference>
<keyword evidence="1" id="KW-0949">S-adenosyl-L-methionine</keyword>
<organism evidence="6 7">
    <name type="scientific">bacterium (Candidatus Gribaldobacteria) CG_4_10_14_0_2_um_filter_41_16</name>
    <dbReference type="NCBI Taxonomy" id="2014265"/>
    <lineage>
        <taxon>Bacteria</taxon>
        <taxon>Candidatus Gribaldobacteria</taxon>
    </lineage>
</organism>
<keyword evidence="3" id="KW-0408">Iron</keyword>
<protein>
    <recommendedName>
        <fullName evidence="5">Radical SAM core domain-containing protein</fullName>
    </recommendedName>
</protein>
<evidence type="ECO:0000256" key="2">
    <source>
        <dbReference type="ARBA" id="ARBA00022723"/>
    </source>
</evidence>
<dbReference type="InterPro" id="IPR007197">
    <property type="entry name" value="rSAM"/>
</dbReference>
<sequence length="220" mass="24527">MEGIFNISPDIKFFECLDNMISALCINRIMVTGGEPLLHPQLLEIINGIKTSNISITTNGTLLKSQNEWKNLHKKGLTKAVLSINGNSPQHLLLVETKKRSVTWALNAFQNQIKNLINLHKAGIPTRVNVVASGVIMEIQDAFDFLFPLSAKHFFEIRLLELLGNVAGNTNSSQEIISSIIKDFNAVPIKAYRRDGSSRWLQNYSCYNFIFSAASSSDFA</sequence>
<evidence type="ECO:0000259" key="5">
    <source>
        <dbReference type="Pfam" id="PF04055"/>
    </source>
</evidence>
<dbReference type="PANTHER" id="PTHR11228:SF7">
    <property type="entry name" value="PQQA PEPTIDE CYCLASE"/>
    <property type="match status" value="1"/>
</dbReference>
<evidence type="ECO:0000256" key="4">
    <source>
        <dbReference type="ARBA" id="ARBA00023014"/>
    </source>
</evidence>
<keyword evidence="2" id="KW-0479">Metal-binding</keyword>
<gene>
    <name evidence="6" type="ORF">COX74_02455</name>
</gene>
<dbReference type="Pfam" id="PF04055">
    <property type="entry name" value="Radical_SAM"/>
    <property type="match status" value="1"/>
</dbReference>
<dbReference type="Gene3D" id="3.20.20.70">
    <property type="entry name" value="Aldolase class I"/>
    <property type="match status" value="1"/>
</dbReference>
<dbReference type="AlphaFoldDB" id="A0A2M7VI28"/>
<dbReference type="InterPro" id="IPR013785">
    <property type="entry name" value="Aldolase_TIM"/>
</dbReference>
<dbReference type="GO" id="GO:0046872">
    <property type="term" value="F:metal ion binding"/>
    <property type="evidence" value="ECO:0007669"/>
    <property type="project" value="UniProtKB-KW"/>
</dbReference>
<dbReference type="EMBL" id="PFPR01000059">
    <property type="protein sequence ID" value="PJA01494.1"/>
    <property type="molecule type" value="Genomic_DNA"/>
</dbReference>
<dbReference type="CDD" id="cd01335">
    <property type="entry name" value="Radical_SAM"/>
    <property type="match status" value="1"/>
</dbReference>
<dbReference type="InterPro" id="IPR058240">
    <property type="entry name" value="rSAM_sf"/>
</dbReference>
<feature type="non-terminal residue" evidence="6">
    <location>
        <position position="220"/>
    </location>
</feature>